<evidence type="ECO:0000313" key="4">
    <source>
        <dbReference type="EMBL" id="MFC6092709.1"/>
    </source>
</evidence>
<keyword evidence="5" id="KW-1185">Reference proteome</keyword>
<dbReference type="Gene3D" id="3.40.50.280">
    <property type="entry name" value="Cobalamin-binding domain"/>
    <property type="match status" value="1"/>
</dbReference>
<keyword evidence="2" id="KW-0170">Cobalt</keyword>
<organism evidence="4 5">
    <name type="scientific">Saccharothrix lopnurensis</name>
    <dbReference type="NCBI Taxonomy" id="1670621"/>
    <lineage>
        <taxon>Bacteria</taxon>
        <taxon>Bacillati</taxon>
        <taxon>Actinomycetota</taxon>
        <taxon>Actinomycetes</taxon>
        <taxon>Pseudonocardiales</taxon>
        <taxon>Pseudonocardiaceae</taxon>
        <taxon>Saccharothrix</taxon>
    </lineage>
</organism>
<keyword evidence="1" id="KW-0479">Metal-binding</keyword>
<dbReference type="PANTHER" id="PTHR45833:SF1">
    <property type="entry name" value="METHIONINE SYNTHASE"/>
    <property type="match status" value="1"/>
</dbReference>
<dbReference type="InterPro" id="IPR006158">
    <property type="entry name" value="Cobalamin-bd"/>
</dbReference>
<dbReference type="Pfam" id="PF02607">
    <property type="entry name" value="B12-binding_2"/>
    <property type="match status" value="1"/>
</dbReference>
<dbReference type="InterPro" id="IPR050554">
    <property type="entry name" value="Met_Synthase/Corrinoid"/>
</dbReference>
<reference evidence="5" key="1">
    <citation type="journal article" date="2019" name="Int. J. Syst. Evol. Microbiol.">
        <title>The Global Catalogue of Microorganisms (GCM) 10K type strain sequencing project: providing services to taxonomists for standard genome sequencing and annotation.</title>
        <authorList>
            <consortium name="The Broad Institute Genomics Platform"/>
            <consortium name="The Broad Institute Genome Sequencing Center for Infectious Disease"/>
            <person name="Wu L."/>
            <person name="Ma J."/>
        </authorList>
    </citation>
    <scope>NUCLEOTIDE SEQUENCE [LARGE SCALE GENOMIC DNA]</scope>
    <source>
        <strain evidence="5">CGMCC 4.7246</strain>
    </source>
</reference>
<dbReference type="Proteomes" id="UP001596220">
    <property type="component" value="Unassembled WGS sequence"/>
</dbReference>
<dbReference type="Pfam" id="PF02310">
    <property type="entry name" value="B12-binding"/>
    <property type="match status" value="1"/>
</dbReference>
<dbReference type="PANTHER" id="PTHR45833">
    <property type="entry name" value="METHIONINE SYNTHASE"/>
    <property type="match status" value="1"/>
</dbReference>
<gene>
    <name evidence="4" type="ORF">ACFP3R_25835</name>
</gene>
<comment type="caution">
    <text evidence="4">The sequence shown here is derived from an EMBL/GenBank/DDBJ whole genome shotgun (WGS) entry which is preliminary data.</text>
</comment>
<sequence length="342" mass="36208">MTDTVRVADVLAASRVELMSALAEADERGAVDLVLDLLDAGVPAETVLLELVAAAQAEIGRLWQADRWGVAQEHAATAVVEQVVAALGGRVTTARTRGHVVVACLEGERHALPPRLVAEVLRGRGWRVTFLGAGVPVAHLVPYLHEHRPDAVALSCTLASNLPQVHQAVTACRDTGTPVLVGGRGFGADGRWARALGVESWVPDAVAAADLLDRPAWRGAAHPAPRPVVPRRTALLARRAELVEVAAAALDERFPPAPADERQPDATGEEIGELLDFLAASVYVDDPGLFGEFVSWTAAAPAARRLPPAGTRVVIDAWERVLADHPGALRHLDCGRRALAGR</sequence>
<evidence type="ECO:0000256" key="1">
    <source>
        <dbReference type="ARBA" id="ARBA00022723"/>
    </source>
</evidence>
<protein>
    <submittedName>
        <fullName evidence="4">B12-binding domain-containing protein</fullName>
    </submittedName>
</protein>
<dbReference type="InterPro" id="IPR036724">
    <property type="entry name" value="Cobalamin-bd_sf"/>
</dbReference>
<dbReference type="SUPFAM" id="SSF52242">
    <property type="entry name" value="Cobalamin (vitamin B12)-binding domain"/>
    <property type="match status" value="1"/>
</dbReference>
<dbReference type="EMBL" id="JBHSQO010000032">
    <property type="protein sequence ID" value="MFC6092709.1"/>
    <property type="molecule type" value="Genomic_DNA"/>
</dbReference>
<evidence type="ECO:0000259" key="3">
    <source>
        <dbReference type="PROSITE" id="PS51332"/>
    </source>
</evidence>
<dbReference type="PROSITE" id="PS51332">
    <property type="entry name" value="B12_BINDING"/>
    <property type="match status" value="1"/>
</dbReference>
<dbReference type="InterPro" id="IPR036594">
    <property type="entry name" value="Meth_synthase_dom"/>
</dbReference>
<feature type="domain" description="B12-binding" evidence="3">
    <location>
        <begin position="97"/>
        <end position="223"/>
    </location>
</feature>
<accession>A0ABW1PAS6</accession>
<proteinExistence type="predicted"/>
<evidence type="ECO:0000256" key="2">
    <source>
        <dbReference type="ARBA" id="ARBA00023285"/>
    </source>
</evidence>
<dbReference type="InterPro" id="IPR003759">
    <property type="entry name" value="Cbl-bd_cap"/>
</dbReference>
<name>A0ABW1PAS6_9PSEU</name>
<evidence type="ECO:0000313" key="5">
    <source>
        <dbReference type="Proteomes" id="UP001596220"/>
    </source>
</evidence>
<dbReference type="RefSeq" id="WP_380639196.1">
    <property type="nucleotide sequence ID" value="NZ_JBHSQO010000032.1"/>
</dbReference>
<dbReference type="Gene3D" id="1.10.1240.10">
    <property type="entry name" value="Methionine synthase domain"/>
    <property type="match status" value="1"/>
</dbReference>